<protein>
    <recommendedName>
        <fullName evidence="2">DUF7373 domain-containing protein</fullName>
    </recommendedName>
</protein>
<dbReference type="Proteomes" id="UP000602198">
    <property type="component" value="Unassembled WGS sequence"/>
</dbReference>
<keyword evidence="1" id="KW-0732">Signal</keyword>
<keyword evidence="4" id="KW-1185">Reference proteome</keyword>
<sequence>MSRTKALRVLWGALGAALLLAACGVAGTATPAEIDVRTLDVGSYPVDKFRHEQGAQGNGALIEGMRMSEAVAVGPTVDESLTVGLRGEVVLDASAAEIGYLAVNSAAVLRNRNMLVGYAAIASDTAAPADTYLPDPPATTVINLVMRFPTEAEATLTARELEDVDFAYAADQNKRLGLADYPDAYIHWRPGIENVGAFMAYKDFVISLLVQRPSADSEDLLDWIRKTLDAQVARLDAFGATPPTASTG</sequence>
<reference evidence="3 4" key="1">
    <citation type="submission" date="2021-01" db="EMBL/GenBank/DDBJ databases">
        <title>WGS of actinomycetes isolated from Thailand.</title>
        <authorList>
            <person name="Thawai C."/>
        </authorList>
    </citation>
    <scope>NUCLEOTIDE SEQUENCE [LARGE SCALE GENOMIC DNA]</scope>
    <source>
        <strain evidence="3 4">LPG 2</strain>
    </source>
</reference>
<dbReference type="Pfam" id="PF24088">
    <property type="entry name" value="DUF7373"/>
    <property type="match status" value="1"/>
</dbReference>
<feature type="domain" description="DUF7373" evidence="2">
    <location>
        <begin position="53"/>
        <end position="244"/>
    </location>
</feature>
<organism evidence="3 4">
    <name type="scientific">Nocardia acididurans</name>
    <dbReference type="NCBI Taxonomy" id="2802282"/>
    <lineage>
        <taxon>Bacteria</taxon>
        <taxon>Bacillati</taxon>
        <taxon>Actinomycetota</taxon>
        <taxon>Actinomycetes</taxon>
        <taxon>Mycobacteriales</taxon>
        <taxon>Nocardiaceae</taxon>
        <taxon>Nocardia</taxon>
    </lineage>
</organism>
<proteinExistence type="predicted"/>
<dbReference type="PROSITE" id="PS51257">
    <property type="entry name" value="PROKAR_LIPOPROTEIN"/>
    <property type="match status" value="1"/>
</dbReference>
<evidence type="ECO:0000313" key="4">
    <source>
        <dbReference type="Proteomes" id="UP000602198"/>
    </source>
</evidence>
<dbReference type="RefSeq" id="WP_201944924.1">
    <property type="nucleotide sequence ID" value="NZ_JAERRJ010000002.1"/>
</dbReference>
<feature type="chain" id="PRO_5047328801" description="DUF7373 domain-containing protein" evidence="1">
    <location>
        <begin position="22"/>
        <end position="248"/>
    </location>
</feature>
<evidence type="ECO:0000313" key="3">
    <source>
        <dbReference type="EMBL" id="MBL1074093.1"/>
    </source>
</evidence>
<accession>A0ABS1M4M9</accession>
<dbReference type="EMBL" id="JAERRJ010000002">
    <property type="protein sequence ID" value="MBL1074093.1"/>
    <property type="molecule type" value="Genomic_DNA"/>
</dbReference>
<evidence type="ECO:0000259" key="2">
    <source>
        <dbReference type="Pfam" id="PF24088"/>
    </source>
</evidence>
<feature type="signal peptide" evidence="1">
    <location>
        <begin position="1"/>
        <end position="21"/>
    </location>
</feature>
<dbReference type="InterPro" id="IPR055797">
    <property type="entry name" value="DUF7373"/>
</dbReference>
<evidence type="ECO:0000256" key="1">
    <source>
        <dbReference type="SAM" id="SignalP"/>
    </source>
</evidence>
<gene>
    <name evidence="3" type="ORF">JK358_06765</name>
</gene>
<name>A0ABS1M4M9_9NOCA</name>
<comment type="caution">
    <text evidence="3">The sequence shown here is derived from an EMBL/GenBank/DDBJ whole genome shotgun (WGS) entry which is preliminary data.</text>
</comment>